<keyword evidence="8 9" id="KW-0694">RNA-binding</keyword>
<keyword evidence="13" id="KW-1185">Reference proteome</keyword>
<evidence type="ECO:0000256" key="2">
    <source>
        <dbReference type="ARBA" id="ARBA00022517"/>
    </source>
</evidence>
<dbReference type="OMA" id="LIMSERR"/>
<keyword evidence="5 9" id="KW-0378">Hydrolase</keyword>
<dbReference type="HOGENOM" id="CLU_003041_1_3_1"/>
<dbReference type="SMART" id="SM00487">
    <property type="entry name" value="DEXDc"/>
    <property type="match status" value="1"/>
</dbReference>
<comment type="catalytic activity">
    <reaction evidence="9">
        <text>ATP + H2O = ADP + phosphate + H(+)</text>
        <dbReference type="Rhea" id="RHEA:13065"/>
        <dbReference type="ChEBI" id="CHEBI:15377"/>
        <dbReference type="ChEBI" id="CHEBI:15378"/>
        <dbReference type="ChEBI" id="CHEBI:30616"/>
        <dbReference type="ChEBI" id="CHEBI:43474"/>
        <dbReference type="ChEBI" id="CHEBI:456216"/>
        <dbReference type="EC" id="3.6.4.13"/>
    </reaction>
</comment>
<dbReference type="PROSITE" id="PS51192">
    <property type="entry name" value="HELICASE_ATP_BIND_1"/>
    <property type="match status" value="1"/>
</dbReference>
<evidence type="ECO:0000256" key="8">
    <source>
        <dbReference type="ARBA" id="ARBA00022884"/>
    </source>
</evidence>
<dbReference type="GO" id="GO:0006364">
    <property type="term" value="P:rRNA processing"/>
    <property type="evidence" value="ECO:0007669"/>
    <property type="project" value="UniProtKB-KW"/>
</dbReference>
<keyword evidence="6 9" id="KW-0347">Helicase</keyword>
<keyword evidence="4 9" id="KW-0547">Nucleotide-binding</keyword>
<comment type="subcellular location">
    <subcellularLocation>
        <location evidence="1">Nucleus</location>
        <location evidence="1">Nucleolus</location>
    </subcellularLocation>
</comment>
<dbReference type="GO" id="GO:0003723">
    <property type="term" value="F:RNA binding"/>
    <property type="evidence" value="ECO:0007669"/>
    <property type="project" value="UniProtKB-UniRule"/>
</dbReference>
<dbReference type="Pfam" id="PF00271">
    <property type="entry name" value="Helicase_C"/>
    <property type="match status" value="1"/>
</dbReference>
<dbReference type="STRING" id="72359.L7JSS7"/>
<dbReference type="GO" id="GO:0005730">
    <property type="term" value="C:nucleolus"/>
    <property type="evidence" value="ECO:0007669"/>
    <property type="project" value="UniProtKB-SubCell"/>
</dbReference>
<evidence type="ECO:0000256" key="5">
    <source>
        <dbReference type="ARBA" id="ARBA00022801"/>
    </source>
</evidence>
<dbReference type="VEuPathDB" id="MicrosporidiaDB:THOM_2579"/>
<comment type="function">
    <text evidence="9">RNA helicase.</text>
</comment>
<keyword evidence="2" id="KW-0690">Ribosome biogenesis</keyword>
<proteinExistence type="inferred from homology"/>
<accession>L7JSS7</accession>
<dbReference type="SMART" id="SM00490">
    <property type="entry name" value="HELICc"/>
    <property type="match status" value="1"/>
</dbReference>
<evidence type="ECO:0000256" key="7">
    <source>
        <dbReference type="ARBA" id="ARBA00022840"/>
    </source>
</evidence>
<dbReference type="InterPro" id="IPR011545">
    <property type="entry name" value="DEAD/DEAH_box_helicase_dom"/>
</dbReference>
<dbReference type="Proteomes" id="UP000011185">
    <property type="component" value="Unassembled WGS sequence"/>
</dbReference>
<dbReference type="EMBL" id="JH994038">
    <property type="protein sequence ID" value="ELQ74484.1"/>
    <property type="molecule type" value="Genomic_DNA"/>
</dbReference>
<dbReference type="GO" id="GO:0016887">
    <property type="term" value="F:ATP hydrolysis activity"/>
    <property type="evidence" value="ECO:0007669"/>
    <property type="project" value="RHEA"/>
</dbReference>
<dbReference type="PANTHER" id="PTHR24031">
    <property type="entry name" value="RNA HELICASE"/>
    <property type="match status" value="1"/>
</dbReference>
<dbReference type="InterPro" id="IPR027417">
    <property type="entry name" value="P-loop_NTPase"/>
</dbReference>
<name>L7JSS7_TRAHO</name>
<dbReference type="InterPro" id="IPR001650">
    <property type="entry name" value="Helicase_C-like"/>
</dbReference>
<protein>
    <recommendedName>
        <fullName evidence="9">ATP-dependent RNA helicase</fullName>
        <ecNumber evidence="9">3.6.4.13</ecNumber>
    </recommendedName>
</protein>
<dbReference type="Pfam" id="PF00270">
    <property type="entry name" value="DEAD"/>
    <property type="match status" value="1"/>
</dbReference>
<organism evidence="12 13">
    <name type="scientific">Trachipleistophora hominis</name>
    <name type="common">Microsporidian parasite</name>
    <dbReference type="NCBI Taxonomy" id="72359"/>
    <lineage>
        <taxon>Eukaryota</taxon>
        <taxon>Fungi</taxon>
        <taxon>Fungi incertae sedis</taxon>
        <taxon>Microsporidia</taxon>
        <taxon>Pleistophoridae</taxon>
        <taxon>Trachipleistophora</taxon>
    </lineage>
</organism>
<evidence type="ECO:0000313" key="12">
    <source>
        <dbReference type="EMBL" id="ELQ74484.1"/>
    </source>
</evidence>
<dbReference type="GO" id="GO:0003724">
    <property type="term" value="F:RNA helicase activity"/>
    <property type="evidence" value="ECO:0007669"/>
    <property type="project" value="UniProtKB-EC"/>
</dbReference>
<dbReference type="OrthoDB" id="360161at2759"/>
<gene>
    <name evidence="12" type="ORF">THOM_2579</name>
</gene>
<evidence type="ECO:0000256" key="9">
    <source>
        <dbReference type="RuleBase" id="RU365068"/>
    </source>
</evidence>
<evidence type="ECO:0000259" key="11">
    <source>
        <dbReference type="PROSITE" id="PS51194"/>
    </source>
</evidence>
<comment type="domain">
    <text evidence="9">The Q motif is unique to and characteristic of the DEAD box family of RNA helicases and controls ATP binding and hydrolysis.</text>
</comment>
<evidence type="ECO:0000313" key="13">
    <source>
        <dbReference type="Proteomes" id="UP000011185"/>
    </source>
</evidence>
<sequence>MAKAVVLDETEHVAVIDGFDIQPTKEIKFDVFIRDINIIARLEKDGMLVMKEVQYKAYDKVFNGFNVMIQSNTGSGKTLAYLLPLIMSERRGLIIVPTYELATQTYDIAKAFTSRIGINAGQLCIDLRADIVICTLGKCREMYMDDRVFCCIDEADRILENEVFLNGCFEQFVLVSATMDSKSILKRLIRKCSKSMKIRTKTKNNIDRIIDIDSSTDTKRILTKNNEEIIFYRINIIGEQIVKEFYINVEYSYKLFIFIEFLRKNRSKKMIVFFNTINSVVFYYNLLKRMNFSVIAIFGRLNQRKRKEIMEKYETVGGVLLCTDLMSRGFDFKSVDLVVHFEPSFTLNNYVHRKGRAGRNRRGKSILFLSNAESGFISEVTNIKEVMYLKKKFVVCDQTSHEMVIKAVSSPQNTYSGFLTHKIYEMVKNDVILHKMAVDALKSFLRIYEGNTGEYFNVNSLDLNDITRTFGMKKMPRIDFV</sequence>
<dbReference type="InParanoid" id="L7JSS7"/>
<comment type="similarity">
    <text evidence="9">Belongs to the DEAD box helicase family.</text>
</comment>
<dbReference type="CDD" id="cd18787">
    <property type="entry name" value="SF2_C_DEAD"/>
    <property type="match status" value="1"/>
</dbReference>
<evidence type="ECO:0000256" key="1">
    <source>
        <dbReference type="ARBA" id="ARBA00004604"/>
    </source>
</evidence>
<dbReference type="GO" id="GO:0005524">
    <property type="term" value="F:ATP binding"/>
    <property type="evidence" value="ECO:0007669"/>
    <property type="project" value="UniProtKB-UniRule"/>
</dbReference>
<dbReference type="AlphaFoldDB" id="L7JSS7"/>
<evidence type="ECO:0000256" key="6">
    <source>
        <dbReference type="ARBA" id="ARBA00022806"/>
    </source>
</evidence>
<reference evidence="12 13" key="1">
    <citation type="journal article" date="2012" name="PLoS Pathog.">
        <title>The genome of the obligate intracellular parasite Trachipleistophora hominis: new insights into microsporidian genome dynamics and reductive evolution.</title>
        <authorList>
            <person name="Heinz E."/>
            <person name="Williams T.A."/>
            <person name="Nakjang S."/>
            <person name="Noel C.J."/>
            <person name="Swan D.C."/>
            <person name="Goldberg A.V."/>
            <person name="Harris S.R."/>
            <person name="Weinmaier T."/>
            <person name="Markert S."/>
            <person name="Becher D."/>
            <person name="Bernhardt J."/>
            <person name="Dagan T."/>
            <person name="Hacker C."/>
            <person name="Lucocq J.M."/>
            <person name="Schweder T."/>
            <person name="Rattei T."/>
            <person name="Hall N."/>
            <person name="Hirt R.P."/>
            <person name="Embley T.M."/>
        </authorList>
    </citation>
    <scope>NUCLEOTIDE SEQUENCE [LARGE SCALE GENOMIC DNA]</scope>
</reference>
<feature type="domain" description="Helicase C-terminal" evidence="11">
    <location>
        <begin position="254"/>
        <end position="402"/>
    </location>
</feature>
<dbReference type="EC" id="3.6.4.13" evidence="9"/>
<evidence type="ECO:0000259" key="10">
    <source>
        <dbReference type="PROSITE" id="PS51192"/>
    </source>
</evidence>
<dbReference type="InterPro" id="IPR014001">
    <property type="entry name" value="Helicase_ATP-bd"/>
</dbReference>
<dbReference type="Gene3D" id="3.40.50.300">
    <property type="entry name" value="P-loop containing nucleotide triphosphate hydrolases"/>
    <property type="match status" value="2"/>
</dbReference>
<dbReference type="InterPro" id="IPR025313">
    <property type="entry name" value="SPB4-like_CTE"/>
</dbReference>
<dbReference type="SUPFAM" id="SSF52540">
    <property type="entry name" value="P-loop containing nucleoside triphosphate hydrolases"/>
    <property type="match status" value="1"/>
</dbReference>
<dbReference type="Pfam" id="PF13959">
    <property type="entry name" value="CTE_SPB4"/>
    <property type="match status" value="1"/>
</dbReference>
<feature type="domain" description="Helicase ATP-binding" evidence="10">
    <location>
        <begin position="58"/>
        <end position="197"/>
    </location>
</feature>
<evidence type="ECO:0000256" key="4">
    <source>
        <dbReference type="ARBA" id="ARBA00022741"/>
    </source>
</evidence>
<keyword evidence="3" id="KW-0698">rRNA processing</keyword>
<dbReference type="SMART" id="SM01178">
    <property type="entry name" value="DUF4217"/>
    <property type="match status" value="1"/>
</dbReference>
<evidence type="ECO:0000256" key="3">
    <source>
        <dbReference type="ARBA" id="ARBA00022552"/>
    </source>
</evidence>
<dbReference type="PROSITE" id="PS51194">
    <property type="entry name" value="HELICASE_CTER"/>
    <property type="match status" value="1"/>
</dbReference>
<keyword evidence="7 9" id="KW-0067">ATP-binding</keyword>